<sequence>MSVILFLLTSGTNASAFDRTYCDPDTDPDNCDCPSGSCTSQAIASLPTTDDPALMRQQSGLTSTWDSTEQAWIVEANVTAMKTGVIRVTPNAGIYANTNEFYEYMSTLLGATMPNQLSIDGVLFPPIILDQKGVSHRLNETTERWDLLQTCNLIFDMMLAPDGSVTIDGVQLEVFTSGVTCAGTDPKSHDEQQDGPLLAAQCSVAKTIGESVQMTNRNKGVCTNSTAQYVNRYVYPKTKDGSYSTAEAQCQF</sequence>
<dbReference type="RefSeq" id="WP_146959895.1">
    <property type="nucleotide sequence ID" value="NZ_CP042467.1"/>
</dbReference>
<accession>A0A5B8XV10</accession>
<evidence type="ECO:0000313" key="1">
    <source>
        <dbReference type="EMBL" id="QED27923.1"/>
    </source>
</evidence>
<reference evidence="1 2" key="1">
    <citation type="submission" date="2019-08" db="EMBL/GenBank/DDBJ databases">
        <authorList>
            <person name="Liang Q."/>
        </authorList>
    </citation>
    <scope>NUCLEOTIDE SEQUENCE [LARGE SCALE GENOMIC DNA]</scope>
    <source>
        <strain evidence="1 2">V1718</strain>
    </source>
</reference>
<dbReference type="Proteomes" id="UP000321595">
    <property type="component" value="Chromosome"/>
</dbReference>
<dbReference type="EMBL" id="CP042467">
    <property type="protein sequence ID" value="QED27923.1"/>
    <property type="molecule type" value="Genomic_DNA"/>
</dbReference>
<evidence type="ECO:0000313" key="2">
    <source>
        <dbReference type="Proteomes" id="UP000321595"/>
    </source>
</evidence>
<keyword evidence="2" id="KW-1185">Reference proteome</keyword>
<gene>
    <name evidence="1" type="ORF">FRD01_11885</name>
</gene>
<dbReference type="AlphaFoldDB" id="A0A5B8XV10"/>
<protein>
    <submittedName>
        <fullName evidence="1">Uncharacterized protein</fullName>
    </submittedName>
</protein>
<organism evidence="1 2">
    <name type="scientific">Microvenator marinus</name>
    <dbReference type="NCBI Taxonomy" id="2600177"/>
    <lineage>
        <taxon>Bacteria</taxon>
        <taxon>Deltaproteobacteria</taxon>
        <taxon>Bradymonadales</taxon>
        <taxon>Microvenatoraceae</taxon>
        <taxon>Microvenator</taxon>
    </lineage>
</organism>
<proteinExistence type="predicted"/>
<dbReference type="KEGG" id="bbae:FRD01_11885"/>
<name>A0A5B8XV10_9DELT</name>